<proteinExistence type="predicted"/>
<evidence type="ECO:0000313" key="2">
    <source>
        <dbReference type="Proteomes" id="UP000237347"/>
    </source>
</evidence>
<accession>A0AAW0LDB2</accession>
<evidence type="ECO:0000313" key="1">
    <source>
        <dbReference type="EMBL" id="KAK7848944.1"/>
    </source>
</evidence>
<keyword evidence="2" id="KW-1185">Reference proteome</keyword>
<comment type="caution">
    <text evidence="1">The sequence shown here is derived from an EMBL/GenBank/DDBJ whole genome shotgun (WGS) entry which is preliminary data.</text>
</comment>
<organism evidence="1 2">
    <name type="scientific">Quercus suber</name>
    <name type="common">Cork oak</name>
    <dbReference type="NCBI Taxonomy" id="58331"/>
    <lineage>
        <taxon>Eukaryota</taxon>
        <taxon>Viridiplantae</taxon>
        <taxon>Streptophyta</taxon>
        <taxon>Embryophyta</taxon>
        <taxon>Tracheophyta</taxon>
        <taxon>Spermatophyta</taxon>
        <taxon>Magnoliopsida</taxon>
        <taxon>eudicotyledons</taxon>
        <taxon>Gunneridae</taxon>
        <taxon>Pentapetalae</taxon>
        <taxon>rosids</taxon>
        <taxon>fabids</taxon>
        <taxon>Fagales</taxon>
        <taxon>Fagaceae</taxon>
        <taxon>Quercus</taxon>
    </lineage>
</organism>
<dbReference type="AlphaFoldDB" id="A0AAW0LDB2"/>
<sequence>MTIWLSSMAVVWKKITEFWSTTILKIIASHKLSLVNKKDSSCLEALVLYH</sequence>
<dbReference type="EMBL" id="PKMF04000120">
    <property type="protein sequence ID" value="KAK7848944.1"/>
    <property type="molecule type" value="Genomic_DNA"/>
</dbReference>
<protein>
    <submittedName>
        <fullName evidence="1">Uncharacterized protein</fullName>
    </submittedName>
</protein>
<dbReference type="Proteomes" id="UP000237347">
    <property type="component" value="Unassembled WGS sequence"/>
</dbReference>
<reference evidence="1 2" key="1">
    <citation type="journal article" date="2018" name="Sci. Data">
        <title>The draft genome sequence of cork oak.</title>
        <authorList>
            <person name="Ramos A.M."/>
            <person name="Usie A."/>
            <person name="Barbosa P."/>
            <person name="Barros P.M."/>
            <person name="Capote T."/>
            <person name="Chaves I."/>
            <person name="Simoes F."/>
            <person name="Abreu I."/>
            <person name="Carrasquinho I."/>
            <person name="Faro C."/>
            <person name="Guimaraes J.B."/>
            <person name="Mendonca D."/>
            <person name="Nobrega F."/>
            <person name="Rodrigues L."/>
            <person name="Saibo N.J.M."/>
            <person name="Varela M.C."/>
            <person name="Egas C."/>
            <person name="Matos J."/>
            <person name="Miguel C.M."/>
            <person name="Oliveira M.M."/>
            <person name="Ricardo C.P."/>
            <person name="Goncalves S."/>
        </authorList>
    </citation>
    <scope>NUCLEOTIDE SEQUENCE [LARGE SCALE GENOMIC DNA]</scope>
    <source>
        <strain evidence="2">cv. HL8</strain>
    </source>
</reference>
<gene>
    <name evidence="1" type="ORF">CFP56_003998</name>
</gene>
<name>A0AAW0LDB2_QUESU</name>